<feature type="domain" description="Galactosyltransferase N-terminal" evidence="1">
    <location>
        <begin position="13"/>
        <end position="68"/>
    </location>
</feature>
<keyword evidence="3" id="KW-1185">Reference proteome</keyword>
<evidence type="ECO:0000313" key="3">
    <source>
        <dbReference type="Proteomes" id="UP000267606"/>
    </source>
</evidence>
<dbReference type="Gene3D" id="3.90.550.10">
    <property type="entry name" value="Spore Coat Polysaccharide Biosynthesis Protein SpsA, Chain A"/>
    <property type="match status" value="1"/>
</dbReference>
<dbReference type="GO" id="GO:0005975">
    <property type="term" value="P:carbohydrate metabolic process"/>
    <property type="evidence" value="ECO:0007669"/>
    <property type="project" value="InterPro"/>
</dbReference>
<accession>A0A183I8C9</accession>
<dbReference type="WBParaSite" id="OFLC_0001600401-mRNA-1">
    <property type="protein sequence ID" value="OFLC_0001600401-mRNA-1"/>
    <property type="gene ID" value="OFLC_0001600401"/>
</dbReference>
<evidence type="ECO:0000259" key="1">
    <source>
        <dbReference type="Pfam" id="PF13733"/>
    </source>
</evidence>
<dbReference type="GO" id="GO:0006688">
    <property type="term" value="P:glycosphingolipid biosynthetic process"/>
    <property type="evidence" value="ECO:0007669"/>
    <property type="project" value="TreeGrafter"/>
</dbReference>
<dbReference type="PANTHER" id="PTHR19300:SF57">
    <property type="entry name" value="BETA-1,4-N-ACETYLGALACTOSAMINYLTRANSFERASE"/>
    <property type="match status" value="1"/>
</dbReference>
<gene>
    <name evidence="2" type="ORF">OFLC_LOCUS15991</name>
</gene>
<name>A0A183I8C9_9BILA</name>
<dbReference type="GO" id="GO:0005794">
    <property type="term" value="C:Golgi apparatus"/>
    <property type="evidence" value="ECO:0007669"/>
    <property type="project" value="TreeGrafter"/>
</dbReference>
<dbReference type="GO" id="GO:0008378">
    <property type="term" value="F:galactosyltransferase activity"/>
    <property type="evidence" value="ECO:0007669"/>
    <property type="project" value="TreeGrafter"/>
</dbReference>
<reference evidence="2 3" key="2">
    <citation type="submission" date="2018-11" db="EMBL/GenBank/DDBJ databases">
        <authorList>
            <consortium name="Pathogen Informatics"/>
        </authorList>
    </citation>
    <scope>NUCLEOTIDE SEQUENCE [LARGE SCALE GENOMIC DNA]</scope>
</reference>
<reference evidence="4" key="1">
    <citation type="submission" date="2016-06" db="UniProtKB">
        <authorList>
            <consortium name="WormBaseParasite"/>
        </authorList>
    </citation>
    <scope>IDENTIFICATION</scope>
</reference>
<dbReference type="PANTHER" id="PTHR19300">
    <property type="entry name" value="BETA-1,4-GALACTOSYLTRANSFERASE"/>
    <property type="match status" value="1"/>
</dbReference>
<organism evidence="4">
    <name type="scientific">Onchocerca flexuosa</name>
    <dbReference type="NCBI Taxonomy" id="387005"/>
    <lineage>
        <taxon>Eukaryota</taxon>
        <taxon>Metazoa</taxon>
        <taxon>Ecdysozoa</taxon>
        <taxon>Nematoda</taxon>
        <taxon>Chromadorea</taxon>
        <taxon>Rhabditida</taxon>
        <taxon>Spirurina</taxon>
        <taxon>Spiruromorpha</taxon>
        <taxon>Filarioidea</taxon>
        <taxon>Onchocercidae</taxon>
        <taxon>Onchocerca</taxon>
    </lineage>
</organism>
<evidence type="ECO:0000313" key="2">
    <source>
        <dbReference type="EMBL" id="VDP25698.1"/>
    </source>
</evidence>
<evidence type="ECO:0000313" key="4">
    <source>
        <dbReference type="WBParaSite" id="OFLC_0001600401-mRNA-1"/>
    </source>
</evidence>
<dbReference type="GO" id="GO:0033842">
    <property type="term" value="F:N-acetyl-beta-glucosaminyl-derivative 4-beta-N-acetylgalactosaminyltransferase activity"/>
    <property type="evidence" value="ECO:0007669"/>
    <property type="project" value="TreeGrafter"/>
</dbReference>
<dbReference type="Pfam" id="PF13733">
    <property type="entry name" value="Glyco_transf_7N"/>
    <property type="match status" value="1"/>
</dbReference>
<dbReference type="AlphaFoldDB" id="A0A183I8C9"/>
<dbReference type="STRING" id="387005.A0A183I8C9"/>
<dbReference type="Proteomes" id="UP000267606">
    <property type="component" value="Unassembled WGS sequence"/>
</dbReference>
<protein>
    <submittedName>
        <fullName evidence="4">Glyco_transf_7N domain-containing protein</fullName>
    </submittedName>
</protein>
<dbReference type="InterPro" id="IPR003859">
    <property type="entry name" value="Galactosyl_T"/>
</dbReference>
<dbReference type="GO" id="GO:0016020">
    <property type="term" value="C:membrane"/>
    <property type="evidence" value="ECO:0007669"/>
    <property type="project" value="GOC"/>
</dbReference>
<dbReference type="InterPro" id="IPR027995">
    <property type="entry name" value="Galactosyl_T_N"/>
</dbReference>
<dbReference type="EMBL" id="UZAJ01043495">
    <property type="protein sequence ID" value="VDP25698.1"/>
    <property type="molecule type" value="Genomic_DNA"/>
</dbReference>
<sequence>MHMVRQNLNLVNCPVTPPGLIGPIKVWYDKPTFEEIERLNPYLESGGHGKPKNCLSRHRVAIIVPYRGHIRFDVYPRSLIHHEQS</sequence>
<proteinExistence type="predicted"/>
<dbReference type="InterPro" id="IPR029044">
    <property type="entry name" value="Nucleotide-diphossugar_trans"/>
</dbReference>